<evidence type="ECO:0000256" key="1">
    <source>
        <dbReference type="SAM" id="Phobius"/>
    </source>
</evidence>
<dbReference type="eggNOG" id="ENOG50333R3">
    <property type="taxonomic scope" value="Bacteria"/>
</dbReference>
<evidence type="ECO:0000313" key="3">
    <source>
        <dbReference type="EMBL" id="EKF44287.1"/>
    </source>
</evidence>
<dbReference type="OrthoDB" id="7679120at2"/>
<keyword evidence="2" id="KW-0732">Signal</keyword>
<sequence>MVRFFFRVLATFALAVAVVMAVIDATRSIAASAPVFTPLGESWFSVAPESLNLAQAVVQRYTLPVLWDPVMIFILTLPGWLVFAVLSLVFYAIGHKRRRTVMLA</sequence>
<dbReference type="RefSeq" id="WP_009449366.1">
    <property type="nucleotide sequence ID" value="NZ_AMSI01000001.1"/>
</dbReference>
<protein>
    <submittedName>
        <fullName evidence="3">Uncharacterized protein</fullName>
    </submittedName>
</protein>
<evidence type="ECO:0000313" key="4">
    <source>
        <dbReference type="Proteomes" id="UP000007374"/>
    </source>
</evidence>
<comment type="caution">
    <text evidence="3">The sequence shown here is derived from an EMBL/GenBank/DDBJ whole genome shotgun (WGS) entry which is preliminary data.</text>
</comment>
<keyword evidence="1" id="KW-0472">Membrane</keyword>
<feature type="chain" id="PRO_5003866563" evidence="2">
    <location>
        <begin position="22"/>
        <end position="104"/>
    </location>
</feature>
<accession>K2PT52</accession>
<name>K2PT52_9HYPH</name>
<feature type="transmembrane region" description="Helical" evidence="1">
    <location>
        <begin position="70"/>
        <end position="93"/>
    </location>
</feature>
<gene>
    <name evidence="3" type="ORF">NA8A_01055</name>
</gene>
<dbReference type="STRING" id="721133.SAMN05216176_102213"/>
<dbReference type="PATRIC" id="fig|1231190.3.peg.226"/>
<keyword evidence="1" id="KW-1133">Transmembrane helix</keyword>
<dbReference type="Proteomes" id="UP000007374">
    <property type="component" value="Unassembled WGS sequence"/>
</dbReference>
<feature type="signal peptide" evidence="2">
    <location>
        <begin position="1"/>
        <end position="21"/>
    </location>
</feature>
<keyword evidence="4" id="KW-1185">Reference proteome</keyword>
<keyword evidence="1" id="KW-0812">Transmembrane</keyword>
<reference evidence="3 4" key="1">
    <citation type="journal article" date="2012" name="J. Bacteriol.">
        <title>Genome Sequence of Nitratireductor indicus Type Strain C115.</title>
        <authorList>
            <person name="Lai Q."/>
            <person name="Li G."/>
            <person name="Yu Z."/>
            <person name="Shao Z."/>
        </authorList>
    </citation>
    <scope>NUCLEOTIDE SEQUENCE [LARGE SCALE GENOMIC DNA]</scope>
    <source>
        <strain evidence="3 4">C115</strain>
    </source>
</reference>
<proteinExistence type="predicted"/>
<evidence type="ECO:0000256" key="2">
    <source>
        <dbReference type="SAM" id="SignalP"/>
    </source>
</evidence>
<dbReference type="AlphaFoldDB" id="K2PT52"/>
<dbReference type="EMBL" id="AMSI01000001">
    <property type="protein sequence ID" value="EKF44287.1"/>
    <property type="molecule type" value="Genomic_DNA"/>
</dbReference>
<organism evidence="3 4">
    <name type="scientific">Nitratireductor indicus C115</name>
    <dbReference type="NCBI Taxonomy" id="1231190"/>
    <lineage>
        <taxon>Bacteria</taxon>
        <taxon>Pseudomonadati</taxon>
        <taxon>Pseudomonadota</taxon>
        <taxon>Alphaproteobacteria</taxon>
        <taxon>Hyphomicrobiales</taxon>
        <taxon>Phyllobacteriaceae</taxon>
        <taxon>Nitratireductor</taxon>
    </lineage>
</organism>